<organism evidence="9 10">
    <name type="scientific">Sphingobacterium griseoflavum</name>
    <dbReference type="NCBI Taxonomy" id="1474952"/>
    <lineage>
        <taxon>Bacteria</taxon>
        <taxon>Pseudomonadati</taxon>
        <taxon>Bacteroidota</taxon>
        <taxon>Sphingobacteriia</taxon>
        <taxon>Sphingobacteriales</taxon>
        <taxon>Sphingobacteriaceae</taxon>
        <taxon>Sphingobacterium</taxon>
    </lineage>
</organism>
<evidence type="ECO:0000256" key="6">
    <source>
        <dbReference type="ARBA" id="ARBA00047422"/>
    </source>
</evidence>
<feature type="active site" evidence="7">
    <location>
        <position position="98"/>
    </location>
</feature>
<dbReference type="InterPro" id="IPR029063">
    <property type="entry name" value="SAM-dependent_MTases_sf"/>
</dbReference>
<dbReference type="GO" id="GO:0008168">
    <property type="term" value="F:methyltransferase activity"/>
    <property type="evidence" value="ECO:0007669"/>
    <property type="project" value="UniProtKB-KW"/>
</dbReference>
<name>A0ABQ3I4E6_9SPHI</name>
<comment type="catalytic activity">
    <reaction evidence="6">
        <text>a 2'-deoxycytidine in DNA + S-adenosyl-L-methionine = a 5-methyl-2'-deoxycytidine in DNA + S-adenosyl-L-homocysteine + H(+)</text>
        <dbReference type="Rhea" id="RHEA:13681"/>
        <dbReference type="Rhea" id="RHEA-COMP:11369"/>
        <dbReference type="Rhea" id="RHEA-COMP:11370"/>
        <dbReference type="ChEBI" id="CHEBI:15378"/>
        <dbReference type="ChEBI" id="CHEBI:57856"/>
        <dbReference type="ChEBI" id="CHEBI:59789"/>
        <dbReference type="ChEBI" id="CHEBI:85452"/>
        <dbReference type="ChEBI" id="CHEBI:85454"/>
        <dbReference type="EC" id="2.1.1.37"/>
    </reaction>
</comment>
<dbReference type="InterPro" id="IPR001525">
    <property type="entry name" value="C5_MeTfrase"/>
</dbReference>
<keyword evidence="3 7" id="KW-0808">Transferase</keyword>
<evidence type="ECO:0000256" key="7">
    <source>
        <dbReference type="PROSITE-ProRule" id="PRU01016"/>
    </source>
</evidence>
<dbReference type="InterPro" id="IPR050390">
    <property type="entry name" value="C5-Methyltransferase"/>
</dbReference>
<gene>
    <name evidence="9" type="ORF">GCM10017764_35750</name>
</gene>
<dbReference type="PRINTS" id="PR00105">
    <property type="entry name" value="C5METTRFRASE"/>
</dbReference>
<dbReference type="InterPro" id="IPR031303">
    <property type="entry name" value="C5_meth_CS"/>
</dbReference>
<evidence type="ECO:0000256" key="8">
    <source>
        <dbReference type="RuleBase" id="RU000416"/>
    </source>
</evidence>
<evidence type="ECO:0000256" key="5">
    <source>
        <dbReference type="ARBA" id="ARBA00022747"/>
    </source>
</evidence>
<comment type="caution">
    <text evidence="9">The sequence shown here is derived from an EMBL/GenBank/DDBJ whole genome shotgun (WGS) entry which is preliminary data.</text>
</comment>
<dbReference type="PANTHER" id="PTHR10629:SF52">
    <property type="entry name" value="DNA (CYTOSINE-5)-METHYLTRANSFERASE 1"/>
    <property type="match status" value="1"/>
</dbReference>
<dbReference type="Pfam" id="PF00145">
    <property type="entry name" value="DNA_methylase"/>
    <property type="match status" value="1"/>
</dbReference>
<accession>A0ABQ3I4E6</accession>
<dbReference type="Proteomes" id="UP000620550">
    <property type="component" value="Unassembled WGS sequence"/>
</dbReference>
<evidence type="ECO:0000313" key="10">
    <source>
        <dbReference type="Proteomes" id="UP000620550"/>
    </source>
</evidence>
<keyword evidence="5" id="KW-0680">Restriction system</keyword>
<dbReference type="NCBIfam" id="TIGR00675">
    <property type="entry name" value="dcm"/>
    <property type="match status" value="1"/>
</dbReference>
<dbReference type="Gene3D" id="3.90.120.10">
    <property type="entry name" value="DNA Methylase, subunit A, domain 2"/>
    <property type="match status" value="1"/>
</dbReference>
<comment type="similarity">
    <text evidence="7 8">Belongs to the class I-like SAM-binding methyltransferase superfamily. C5-methyltransferase family.</text>
</comment>
<evidence type="ECO:0000256" key="3">
    <source>
        <dbReference type="ARBA" id="ARBA00022679"/>
    </source>
</evidence>
<dbReference type="Gene3D" id="3.40.50.150">
    <property type="entry name" value="Vaccinia Virus protein VP39"/>
    <property type="match status" value="1"/>
</dbReference>
<evidence type="ECO:0000256" key="4">
    <source>
        <dbReference type="ARBA" id="ARBA00022691"/>
    </source>
</evidence>
<dbReference type="RefSeq" id="WP_189628105.1">
    <property type="nucleotide sequence ID" value="NZ_BNAF01000020.1"/>
</dbReference>
<evidence type="ECO:0000256" key="2">
    <source>
        <dbReference type="ARBA" id="ARBA00022603"/>
    </source>
</evidence>
<dbReference type="EMBL" id="BNAF01000020">
    <property type="protein sequence ID" value="GHE49573.1"/>
    <property type="molecule type" value="Genomic_DNA"/>
</dbReference>
<dbReference type="PROSITE" id="PS51679">
    <property type="entry name" value="SAM_MT_C5"/>
    <property type="match status" value="1"/>
</dbReference>
<sequence>MLKEFINSEQAILVPTSKALQPELWAVDIFSGAGGLSIGAEMAGIKVKFAVEKDPHAAETFAFNHPGTKVIEEDICDVNPNDHIDDEDVFVVFGGPPCQGFSTSNTKTRNSDNANNKLFNEFLRFVEQLNPRWFVFENVEGITSYEKGNTVKTIKGLFEELGYSTTEKVLVASDYGVPQDRNRFIMVGNRVGIDFEFPEKRTKKVTVGEAIADLPKLANGDQFNKLPYTLELSDSSDYSKIMRGKQDFATQNFVSRNQSYVLDRYKYIGQGQNWKAIPNHLMENYSNKNNCHSGIYKRLHAEKPSVVISNYRKNMLIHPFQDRGLSVREAARLQSFPDSFTFKGSLSHIQQQIGNAVPPLLAKAIFDKILQY</sequence>
<evidence type="ECO:0000313" key="9">
    <source>
        <dbReference type="EMBL" id="GHE49573.1"/>
    </source>
</evidence>
<dbReference type="SUPFAM" id="SSF53335">
    <property type="entry name" value="S-adenosyl-L-methionine-dependent methyltransferases"/>
    <property type="match status" value="1"/>
</dbReference>
<dbReference type="PANTHER" id="PTHR10629">
    <property type="entry name" value="CYTOSINE-SPECIFIC METHYLTRANSFERASE"/>
    <property type="match status" value="1"/>
</dbReference>
<keyword evidence="4 7" id="KW-0949">S-adenosyl-L-methionine</keyword>
<reference evidence="10" key="1">
    <citation type="journal article" date="2019" name="Int. J. Syst. Evol. Microbiol.">
        <title>The Global Catalogue of Microorganisms (GCM) 10K type strain sequencing project: providing services to taxonomists for standard genome sequencing and annotation.</title>
        <authorList>
            <consortium name="The Broad Institute Genomics Platform"/>
            <consortium name="The Broad Institute Genome Sequencing Center for Infectious Disease"/>
            <person name="Wu L."/>
            <person name="Ma J."/>
        </authorList>
    </citation>
    <scope>NUCLEOTIDE SEQUENCE [LARGE SCALE GENOMIC DNA]</scope>
    <source>
        <strain evidence="10">CGMCC 1.12966</strain>
    </source>
</reference>
<keyword evidence="10" id="KW-1185">Reference proteome</keyword>
<evidence type="ECO:0000256" key="1">
    <source>
        <dbReference type="ARBA" id="ARBA00011975"/>
    </source>
</evidence>
<dbReference type="GO" id="GO:0032259">
    <property type="term" value="P:methylation"/>
    <property type="evidence" value="ECO:0007669"/>
    <property type="project" value="UniProtKB-KW"/>
</dbReference>
<dbReference type="PROSITE" id="PS00095">
    <property type="entry name" value="C5_MTASE_2"/>
    <property type="match status" value="1"/>
</dbReference>
<keyword evidence="2 7" id="KW-0489">Methyltransferase</keyword>
<proteinExistence type="inferred from homology"/>
<dbReference type="EC" id="2.1.1.37" evidence="1"/>
<protein>
    <recommendedName>
        <fullName evidence="1">DNA (cytosine-5-)-methyltransferase</fullName>
        <ecNumber evidence="1">2.1.1.37</ecNumber>
    </recommendedName>
</protein>